<dbReference type="Pfam" id="PF16906">
    <property type="entry name" value="Ribosomal_L26"/>
    <property type="match status" value="1"/>
</dbReference>
<sequence>MVKNTNARSKQPRKQRKFLYTAPLHIRQKFVGAHLSKELREKYGKRCISLVKGDKVLLVRGDDKGKEGKVLKVDLKRVKIWIEGISLAKADGTEVPRAIHPSNVIITRLNLEDEERRKILERR</sequence>
<evidence type="ECO:0000256" key="4">
    <source>
        <dbReference type="HAMAP-Rule" id="MF_01326"/>
    </source>
</evidence>
<comment type="function">
    <text evidence="4">Located at the polypeptide exit tunnel on the outside of the subunit.</text>
</comment>
<dbReference type="Gene3D" id="2.30.30.30">
    <property type="match status" value="1"/>
</dbReference>
<evidence type="ECO:0000256" key="2">
    <source>
        <dbReference type="ARBA" id="ARBA00022980"/>
    </source>
</evidence>
<name>A0A520KTW2_METT2</name>
<dbReference type="Proteomes" id="UP000317158">
    <property type="component" value="Unassembled WGS sequence"/>
</dbReference>
<evidence type="ECO:0000256" key="3">
    <source>
        <dbReference type="ARBA" id="ARBA00023274"/>
    </source>
</evidence>
<dbReference type="PANTHER" id="PTHR11143">
    <property type="entry name" value="60S RIBOSOMAL PROTEIN L26 FAMILY MEMBER"/>
    <property type="match status" value="1"/>
</dbReference>
<dbReference type="InterPro" id="IPR041988">
    <property type="entry name" value="Ribosomal_uL24_KOW"/>
</dbReference>
<dbReference type="HAMAP" id="MF_01326_A">
    <property type="entry name" value="Ribosomal_uL24_A"/>
    <property type="match status" value="1"/>
</dbReference>
<feature type="domain" description="KOW" evidence="5">
    <location>
        <begin position="49"/>
        <end position="76"/>
    </location>
</feature>
<protein>
    <recommendedName>
        <fullName evidence="4">Large ribosomal subunit protein uL24</fullName>
    </recommendedName>
</protein>
<reference evidence="6 7" key="1">
    <citation type="journal article" date="2019" name="Nat. Microbiol.">
        <title>Wide diversity of methane and short-chain alkane metabolisms in uncultured archaea.</title>
        <authorList>
            <person name="Borrel G."/>
            <person name="Adam P.S."/>
            <person name="McKay L.J."/>
            <person name="Chen L.X."/>
            <person name="Sierra-Garcia I.N."/>
            <person name="Sieber C.M."/>
            <person name="Letourneur Q."/>
            <person name="Ghozlane A."/>
            <person name="Andersen G.L."/>
            <person name="Li W.J."/>
            <person name="Hallam S.J."/>
            <person name="Muyzer G."/>
            <person name="de Oliveira V.M."/>
            <person name="Inskeep W.P."/>
            <person name="Banfield J.F."/>
            <person name="Gribaldo S."/>
        </authorList>
    </citation>
    <scope>NUCLEOTIDE SEQUENCE [LARGE SCALE GENOMIC DNA]</scope>
    <source>
        <strain evidence="6">NM1a</strain>
    </source>
</reference>
<dbReference type="SUPFAM" id="SSF50104">
    <property type="entry name" value="Translation proteins SH3-like domain"/>
    <property type="match status" value="1"/>
</dbReference>
<comment type="subunit">
    <text evidence="4">Part of the 50S ribosomal subunit.</text>
</comment>
<dbReference type="SMART" id="SM00739">
    <property type="entry name" value="KOW"/>
    <property type="match status" value="1"/>
</dbReference>
<dbReference type="InterPro" id="IPR005756">
    <property type="entry name" value="Ribosomal_uL24_euk/arc"/>
</dbReference>
<dbReference type="NCBIfam" id="TIGR01080">
    <property type="entry name" value="rplX_A_E"/>
    <property type="match status" value="1"/>
</dbReference>
<evidence type="ECO:0000259" key="5">
    <source>
        <dbReference type="SMART" id="SM00739"/>
    </source>
</evidence>
<dbReference type="GO" id="GO:0015934">
    <property type="term" value="C:large ribosomal subunit"/>
    <property type="evidence" value="ECO:0007669"/>
    <property type="project" value="UniProtKB-UniRule"/>
</dbReference>
<comment type="caution">
    <text evidence="6">The sequence shown here is derived from an EMBL/GenBank/DDBJ whole genome shotgun (WGS) entry which is preliminary data.</text>
</comment>
<comment type="similarity">
    <text evidence="1 4">Belongs to the universal ribosomal protein uL24 family.</text>
</comment>
<dbReference type="FunFam" id="2.30.30.30:FF:000009">
    <property type="entry name" value="60S ribosomal protein L26"/>
    <property type="match status" value="1"/>
</dbReference>
<evidence type="ECO:0000313" key="7">
    <source>
        <dbReference type="Proteomes" id="UP000317158"/>
    </source>
</evidence>
<accession>A0A520KTW2</accession>
<organism evidence="6 7">
    <name type="scientific">Methanoliparum thermophilum</name>
    <dbReference type="NCBI Taxonomy" id="2491083"/>
    <lineage>
        <taxon>Archaea</taxon>
        <taxon>Methanobacteriati</taxon>
        <taxon>Methanobacteriota</taxon>
        <taxon>Candidatus Methanoliparia</taxon>
        <taxon>Candidatus Methanoliparales</taxon>
        <taxon>Candidatus Methanoliparaceae</taxon>
        <taxon>Candidatus Methanoliparum</taxon>
    </lineage>
</organism>
<dbReference type="GO" id="GO:0006412">
    <property type="term" value="P:translation"/>
    <property type="evidence" value="ECO:0007669"/>
    <property type="project" value="UniProtKB-UniRule"/>
</dbReference>
<dbReference type="GO" id="GO:0003735">
    <property type="term" value="F:structural constituent of ribosome"/>
    <property type="evidence" value="ECO:0007669"/>
    <property type="project" value="UniProtKB-UniRule"/>
</dbReference>
<dbReference type="AlphaFoldDB" id="A0A520KTW2"/>
<gene>
    <name evidence="4" type="primary">rpl24</name>
    <name evidence="6" type="ORF">EF806_01100</name>
</gene>
<dbReference type="EMBL" id="RXIF01000002">
    <property type="protein sequence ID" value="RZN65517.1"/>
    <property type="molecule type" value="Genomic_DNA"/>
</dbReference>
<proteinExistence type="inferred from homology"/>
<evidence type="ECO:0000256" key="1">
    <source>
        <dbReference type="ARBA" id="ARBA00010618"/>
    </source>
</evidence>
<keyword evidence="2 4" id="KW-0689">Ribosomal protein</keyword>
<comment type="function">
    <text evidence="4">One of two assembly initiator proteins, it binds directly to the 5'-end of the 23S rRNA, where it nucleates assembly of the 50S subunit.</text>
</comment>
<dbReference type="Pfam" id="PF00467">
    <property type="entry name" value="KOW"/>
    <property type="match status" value="1"/>
</dbReference>
<dbReference type="GO" id="GO:0019843">
    <property type="term" value="F:rRNA binding"/>
    <property type="evidence" value="ECO:0007669"/>
    <property type="project" value="UniProtKB-UniRule"/>
</dbReference>
<evidence type="ECO:0000313" key="6">
    <source>
        <dbReference type="EMBL" id="RZN65517.1"/>
    </source>
</evidence>
<dbReference type="InterPro" id="IPR005824">
    <property type="entry name" value="KOW"/>
</dbReference>
<keyword evidence="4" id="KW-0699">rRNA-binding</keyword>
<keyword evidence="4" id="KW-0694">RNA-binding</keyword>
<dbReference type="InterPro" id="IPR014722">
    <property type="entry name" value="Rib_uL2_dom2"/>
</dbReference>
<dbReference type="InterPro" id="IPR008991">
    <property type="entry name" value="Translation_prot_SH3-like_sf"/>
</dbReference>
<keyword evidence="3 4" id="KW-0687">Ribonucleoprotein</keyword>
<dbReference type="CDD" id="cd06089">
    <property type="entry name" value="KOW_RPL26"/>
    <property type="match status" value="1"/>
</dbReference>